<dbReference type="EMBL" id="CP045929">
    <property type="protein sequence ID" value="QGK68623.1"/>
    <property type="molecule type" value="Genomic_DNA"/>
</dbReference>
<dbReference type="InterPro" id="IPR014757">
    <property type="entry name" value="Tscrpt_reg_IclR_C"/>
</dbReference>
<feature type="region of interest" description="Disordered" evidence="4">
    <location>
        <begin position="1"/>
        <end position="44"/>
    </location>
</feature>
<evidence type="ECO:0000256" key="2">
    <source>
        <dbReference type="ARBA" id="ARBA00023125"/>
    </source>
</evidence>
<dbReference type="AlphaFoldDB" id="A0A5Q3Q2P4"/>
<keyword evidence="1" id="KW-0805">Transcription regulation</keyword>
<proteinExistence type="predicted"/>
<dbReference type="GO" id="GO:0045892">
    <property type="term" value="P:negative regulation of DNA-templated transcription"/>
    <property type="evidence" value="ECO:0007669"/>
    <property type="project" value="TreeGrafter"/>
</dbReference>
<evidence type="ECO:0000259" key="5">
    <source>
        <dbReference type="PROSITE" id="PS51078"/>
    </source>
</evidence>
<dbReference type="Pfam" id="PF09339">
    <property type="entry name" value="HTH_IclR"/>
    <property type="match status" value="1"/>
</dbReference>
<keyword evidence="3" id="KW-0804">Transcription</keyword>
<dbReference type="InterPro" id="IPR050707">
    <property type="entry name" value="HTH_MetabolicPath_Reg"/>
</dbReference>
<reference evidence="7" key="1">
    <citation type="submission" date="2019-11" db="EMBL/GenBank/DDBJ databases">
        <title>The complete genome sequence of Saccharopolyspora sp. E2A.</title>
        <authorList>
            <person name="Zhang G."/>
        </authorList>
    </citation>
    <scope>NUCLEOTIDE SEQUENCE [LARGE SCALE GENOMIC DNA]</scope>
    <source>
        <strain evidence="7">E2A</strain>
    </source>
</reference>
<evidence type="ECO:0000256" key="3">
    <source>
        <dbReference type="ARBA" id="ARBA00023163"/>
    </source>
</evidence>
<dbReference type="InterPro" id="IPR005471">
    <property type="entry name" value="Tscrpt_reg_IclR_N"/>
</dbReference>
<dbReference type="Pfam" id="PF01614">
    <property type="entry name" value="IclR_C"/>
    <property type="match status" value="1"/>
</dbReference>
<dbReference type="KEGG" id="sace:GIY23_02780"/>
<dbReference type="PANTHER" id="PTHR30136:SF24">
    <property type="entry name" value="HTH-TYPE TRANSCRIPTIONAL REPRESSOR ALLR"/>
    <property type="match status" value="1"/>
</dbReference>
<dbReference type="Gene3D" id="1.10.10.10">
    <property type="entry name" value="Winged helix-like DNA-binding domain superfamily/Winged helix DNA-binding domain"/>
    <property type="match status" value="1"/>
</dbReference>
<gene>
    <name evidence="6" type="ORF">GIY23_02780</name>
</gene>
<dbReference type="RefSeq" id="WP_154075232.1">
    <property type="nucleotide sequence ID" value="NZ_CP045929.1"/>
</dbReference>
<evidence type="ECO:0000256" key="1">
    <source>
        <dbReference type="ARBA" id="ARBA00023015"/>
    </source>
</evidence>
<dbReference type="InterPro" id="IPR029016">
    <property type="entry name" value="GAF-like_dom_sf"/>
</dbReference>
<protein>
    <submittedName>
        <fullName evidence="6">Helix-turn-helix domain-containing protein</fullName>
    </submittedName>
</protein>
<dbReference type="PROSITE" id="PS51078">
    <property type="entry name" value="ICLR_ED"/>
    <property type="match status" value="1"/>
</dbReference>
<dbReference type="Gene3D" id="3.30.450.40">
    <property type="match status" value="1"/>
</dbReference>
<dbReference type="InterPro" id="IPR036388">
    <property type="entry name" value="WH-like_DNA-bd_sf"/>
</dbReference>
<dbReference type="Proteomes" id="UP000371041">
    <property type="component" value="Chromosome"/>
</dbReference>
<dbReference type="GO" id="GO:0003677">
    <property type="term" value="F:DNA binding"/>
    <property type="evidence" value="ECO:0007669"/>
    <property type="project" value="UniProtKB-KW"/>
</dbReference>
<sequence>MSTRSAFEAAGRTPTRGGTGDARDRAGHADSPGGSVPEPDTPHPISQALRALEAIGEAPGGVSAQQLATDLELPMATIRYIITTLLDDGQIVHLADRDVYVPGRRARDLGETLSRQLAVHPDVENAISIVHHQADAAAYYAVYRDTEIVIAHIEDSDRRPRIRPLDVGFHEAVHSTAFGKIMLASMTFDQRSAYFEHAGLQAVTPSTICDREILEEQLTHISGSQVALESGEFQNGLACLGSPVHAANGVVVASVAISLPLDELRARRWNVERAVRQGAVRISRSLERLGVGSQ</sequence>
<name>A0A5Q3Q2P4_9PSEU</name>
<dbReference type="SUPFAM" id="SSF55781">
    <property type="entry name" value="GAF domain-like"/>
    <property type="match status" value="1"/>
</dbReference>
<organism evidence="6 7">
    <name type="scientific">Allosaccharopolyspora coralli</name>
    <dbReference type="NCBI Taxonomy" id="2665642"/>
    <lineage>
        <taxon>Bacteria</taxon>
        <taxon>Bacillati</taxon>
        <taxon>Actinomycetota</taxon>
        <taxon>Actinomycetes</taxon>
        <taxon>Pseudonocardiales</taxon>
        <taxon>Pseudonocardiaceae</taxon>
        <taxon>Allosaccharopolyspora</taxon>
    </lineage>
</organism>
<evidence type="ECO:0000256" key="4">
    <source>
        <dbReference type="SAM" id="MobiDB-lite"/>
    </source>
</evidence>
<feature type="domain" description="IclR-ED" evidence="5">
    <location>
        <begin position="105"/>
        <end position="288"/>
    </location>
</feature>
<dbReference type="InterPro" id="IPR036390">
    <property type="entry name" value="WH_DNA-bd_sf"/>
</dbReference>
<keyword evidence="2" id="KW-0238">DNA-binding</keyword>
<keyword evidence="7" id="KW-1185">Reference proteome</keyword>
<dbReference type="GO" id="GO:0003700">
    <property type="term" value="F:DNA-binding transcription factor activity"/>
    <property type="evidence" value="ECO:0007669"/>
    <property type="project" value="TreeGrafter"/>
</dbReference>
<accession>A0A5Q3Q2P4</accession>
<dbReference type="SUPFAM" id="SSF46785">
    <property type="entry name" value="Winged helix' DNA-binding domain"/>
    <property type="match status" value="1"/>
</dbReference>
<evidence type="ECO:0000313" key="6">
    <source>
        <dbReference type="EMBL" id="QGK68623.1"/>
    </source>
</evidence>
<evidence type="ECO:0000313" key="7">
    <source>
        <dbReference type="Proteomes" id="UP000371041"/>
    </source>
</evidence>
<dbReference type="PANTHER" id="PTHR30136">
    <property type="entry name" value="HELIX-TURN-HELIX TRANSCRIPTIONAL REGULATOR, ICLR FAMILY"/>
    <property type="match status" value="1"/>
</dbReference>